<dbReference type="Proteomes" id="UP000016801">
    <property type="component" value="Unassembled WGS sequence"/>
</dbReference>
<dbReference type="eggNOG" id="ENOG502S69X">
    <property type="taxonomic scope" value="Eukaryota"/>
</dbReference>
<name>M1VXK1_CLAP2</name>
<evidence type="ECO:0000313" key="2">
    <source>
        <dbReference type="Proteomes" id="UP000016801"/>
    </source>
</evidence>
<proteinExistence type="predicted"/>
<dbReference type="HOGENOM" id="CLU_1030614_0_0_1"/>
<sequence length="270" mass="31039">MGPGPRWRDKWDGVWPHLKVLIFGTSAFENVNPPPGAGLRQLICLNRGNSLLHLLFIGISFDSGDEIRDIFGNDHDTLPGSDVIRHSDFRNLRSVRSHRDMWILPDRARILLSNSIENRQLTSFDIVFPERDIRELYSGDLSVRHLKGYDWLRGAPSIHTLGCYGFRFRLDLRNDDDLPLPQFLATFPNLRTLKLDGQYYGEYENDFASVILAIMSVTRLKTIYTTFFQHESYALGRVRDAAQFKGVQILIPDPVEAARCPEQWPMPLEP</sequence>
<dbReference type="AlphaFoldDB" id="M1VXK1"/>
<evidence type="ECO:0008006" key="3">
    <source>
        <dbReference type="Google" id="ProtNLM"/>
    </source>
</evidence>
<dbReference type="STRING" id="1111077.M1VXK1"/>
<organism evidence="1 2">
    <name type="scientific">Claviceps purpurea (strain 20.1)</name>
    <name type="common">Ergot fungus</name>
    <name type="synonym">Sphacelia segetum</name>
    <dbReference type="NCBI Taxonomy" id="1111077"/>
    <lineage>
        <taxon>Eukaryota</taxon>
        <taxon>Fungi</taxon>
        <taxon>Dikarya</taxon>
        <taxon>Ascomycota</taxon>
        <taxon>Pezizomycotina</taxon>
        <taxon>Sordariomycetes</taxon>
        <taxon>Hypocreomycetidae</taxon>
        <taxon>Hypocreales</taxon>
        <taxon>Clavicipitaceae</taxon>
        <taxon>Claviceps</taxon>
    </lineage>
</organism>
<comment type="caution">
    <text evidence="1">The sequence shown here is derived from an EMBL/GenBank/DDBJ whole genome shotgun (WGS) entry which is preliminary data.</text>
</comment>
<evidence type="ECO:0000313" key="1">
    <source>
        <dbReference type="EMBL" id="CCE33162.1"/>
    </source>
</evidence>
<reference evidence="1 2" key="1">
    <citation type="journal article" date="2013" name="PLoS Genet.">
        <title>Plant-symbiotic fungi as chemical engineers: Multi-genome analysis of the Clavicipitaceae reveals dynamics of alkaloid loci.</title>
        <authorList>
            <person name="Schardl C.L."/>
            <person name="Young C.A."/>
            <person name="Hesse U."/>
            <person name="Amyotte S.G."/>
            <person name="Andreeva K."/>
            <person name="Calie P.J."/>
            <person name="Fleetwood D.J."/>
            <person name="Haws D.C."/>
            <person name="Moore N."/>
            <person name="Oeser B."/>
            <person name="Panaccione D.G."/>
            <person name="Schweri K.K."/>
            <person name="Voisey C.R."/>
            <person name="Farman M.L."/>
            <person name="Jaromczyk J.W."/>
            <person name="Roe B.A."/>
            <person name="O'Sullivan D.M."/>
            <person name="Scott B."/>
            <person name="Tudzynski P."/>
            <person name="An Z."/>
            <person name="Arnaoudova E.G."/>
            <person name="Bullock C.T."/>
            <person name="Charlton N.D."/>
            <person name="Chen L."/>
            <person name="Cox M."/>
            <person name="Dinkins R.D."/>
            <person name="Florea S."/>
            <person name="Glenn A.E."/>
            <person name="Gordon A."/>
            <person name="Gueldener U."/>
            <person name="Harris D.R."/>
            <person name="Hollin W."/>
            <person name="Jaromczyk J."/>
            <person name="Johnson R.D."/>
            <person name="Khan A.K."/>
            <person name="Leistner E."/>
            <person name="Leuchtmann A."/>
            <person name="Li C."/>
            <person name="Liu J."/>
            <person name="Liu J."/>
            <person name="Liu M."/>
            <person name="Mace W."/>
            <person name="Machado C."/>
            <person name="Nagabhyru P."/>
            <person name="Pan J."/>
            <person name="Schmid J."/>
            <person name="Sugawara K."/>
            <person name="Steiner U."/>
            <person name="Takach J.E."/>
            <person name="Tanaka E."/>
            <person name="Webb J.S."/>
            <person name="Wilson E.V."/>
            <person name="Wiseman J.L."/>
            <person name="Yoshida R."/>
            <person name="Zeng Z."/>
        </authorList>
    </citation>
    <scope>NUCLEOTIDE SEQUENCE [LARGE SCALE GENOMIC DNA]</scope>
    <source>
        <strain evidence="1 2">20.1</strain>
    </source>
</reference>
<accession>M1VXK1</accession>
<gene>
    <name evidence="1" type="ORF">CPUR_07086</name>
</gene>
<dbReference type="VEuPathDB" id="FungiDB:CPUR_07086"/>
<protein>
    <recommendedName>
        <fullName evidence="3">F-box domain-containing protein</fullName>
    </recommendedName>
</protein>
<keyword evidence="2" id="KW-1185">Reference proteome</keyword>
<dbReference type="EMBL" id="CAGA01000052">
    <property type="protein sequence ID" value="CCE33162.1"/>
    <property type="molecule type" value="Genomic_DNA"/>
</dbReference>
<dbReference type="OrthoDB" id="629492at2759"/>